<protein>
    <recommendedName>
        <fullName evidence="3">FeoB-associated Cys-rich membrane protein</fullName>
    </recommendedName>
</protein>
<gene>
    <name evidence="1" type="ORF">FBZ83_101741</name>
</gene>
<sequence length="61" mass="6014">MWQDLLVVLVVALAAAWTVWRVILPAGLRARLLGRAAPQGTGCGGGCKGCGPAGGGSGGCH</sequence>
<organism evidence="1 2">
    <name type="scientific">Azospirillum brasilense</name>
    <dbReference type="NCBI Taxonomy" id="192"/>
    <lineage>
        <taxon>Bacteria</taxon>
        <taxon>Pseudomonadati</taxon>
        <taxon>Pseudomonadota</taxon>
        <taxon>Alphaproteobacteria</taxon>
        <taxon>Rhodospirillales</taxon>
        <taxon>Azospirillaceae</taxon>
        <taxon>Azospirillum</taxon>
    </lineage>
</organism>
<dbReference type="RefSeq" id="WP_145681107.1">
    <property type="nucleotide sequence ID" value="NZ_VITH01000001.1"/>
</dbReference>
<dbReference type="Proteomes" id="UP000318529">
    <property type="component" value="Unassembled WGS sequence"/>
</dbReference>
<dbReference type="AlphaFoldDB" id="A0A560CSQ6"/>
<accession>A0A560CSQ6</accession>
<evidence type="ECO:0008006" key="3">
    <source>
        <dbReference type="Google" id="ProtNLM"/>
    </source>
</evidence>
<reference evidence="1 2" key="1">
    <citation type="submission" date="2019-06" db="EMBL/GenBank/DDBJ databases">
        <title>Genomic Encyclopedia of Type Strains, Phase IV (KMG-V): Genome sequencing to study the core and pangenomes of soil and plant-associated prokaryotes.</title>
        <authorList>
            <person name="Whitman W."/>
        </authorList>
    </citation>
    <scope>NUCLEOTIDE SEQUENCE [LARGE SCALE GENOMIC DNA]</scope>
    <source>
        <strain evidence="1 2">BR 11650</strain>
    </source>
</reference>
<evidence type="ECO:0000313" key="1">
    <source>
        <dbReference type="EMBL" id="TWA87872.1"/>
    </source>
</evidence>
<comment type="caution">
    <text evidence="1">The sequence shown here is derived from an EMBL/GenBank/DDBJ whole genome shotgun (WGS) entry which is preliminary data.</text>
</comment>
<proteinExistence type="predicted"/>
<dbReference type="EMBL" id="VITH01000001">
    <property type="protein sequence ID" value="TWA87872.1"/>
    <property type="molecule type" value="Genomic_DNA"/>
</dbReference>
<evidence type="ECO:0000313" key="2">
    <source>
        <dbReference type="Proteomes" id="UP000318529"/>
    </source>
</evidence>
<name>A0A560CSQ6_AZOBR</name>